<comment type="caution">
    <text evidence="2">The sequence shown here is derived from an EMBL/GenBank/DDBJ whole genome shotgun (WGS) entry which is preliminary data.</text>
</comment>
<dbReference type="Pfam" id="PF03583">
    <property type="entry name" value="LIP"/>
    <property type="match status" value="1"/>
</dbReference>
<dbReference type="EMBL" id="JABVEC010000007">
    <property type="protein sequence ID" value="MBC6466127.1"/>
    <property type="molecule type" value="Genomic_DNA"/>
</dbReference>
<name>A0ABR7LMQ5_9ACTN</name>
<organism evidence="2 3">
    <name type="scientific">Actinomadura alba</name>
    <dbReference type="NCBI Taxonomy" id="406431"/>
    <lineage>
        <taxon>Bacteria</taxon>
        <taxon>Bacillati</taxon>
        <taxon>Actinomycetota</taxon>
        <taxon>Actinomycetes</taxon>
        <taxon>Streptosporangiales</taxon>
        <taxon>Thermomonosporaceae</taxon>
        <taxon>Actinomadura</taxon>
    </lineage>
</organism>
<keyword evidence="1" id="KW-0732">Signal</keyword>
<keyword evidence="3" id="KW-1185">Reference proteome</keyword>
<feature type="chain" id="PRO_5046860615" description="Lipase" evidence="1">
    <location>
        <begin position="33"/>
        <end position="394"/>
    </location>
</feature>
<dbReference type="PANTHER" id="PTHR34853">
    <property type="match status" value="1"/>
</dbReference>
<dbReference type="PANTHER" id="PTHR34853:SF1">
    <property type="entry name" value="LIPASE 5"/>
    <property type="match status" value="1"/>
</dbReference>
<evidence type="ECO:0000256" key="1">
    <source>
        <dbReference type="SAM" id="SignalP"/>
    </source>
</evidence>
<protein>
    <recommendedName>
        <fullName evidence="4">Lipase</fullName>
    </recommendedName>
</protein>
<dbReference type="Gene3D" id="1.10.260.130">
    <property type="match status" value="1"/>
</dbReference>
<dbReference type="Proteomes" id="UP000805614">
    <property type="component" value="Unassembled WGS sequence"/>
</dbReference>
<evidence type="ECO:0008006" key="4">
    <source>
        <dbReference type="Google" id="ProtNLM"/>
    </source>
</evidence>
<gene>
    <name evidence="2" type="ORF">HKK74_11545</name>
</gene>
<sequence length="394" mass="40954">MSARVRSRRAQAVLVALIVVFSMAMPHRAATAADFYTPPSPLPAGKSGDVIRSERMNYKATVPALARAWRVLYLSTSATGRQIAVSGAVIVPILPYGGPRPIIGYAPGSHGLGDQCAPSRQIDAGTDTEASLISLLLGRGWAVAVTDYEALGTPGDHTYMVGPSAGHAVLDVMRAATRLPDAGLSASAPMAVSGYSQGGSAVGWAAQIRGDYAPELPIKGIAAGGTPADLNAVAANLDGGPEAGYVPMAGVGFDAAYPELPFEELLTAEGKALFADIRDDCLSEIQGKLADRRMNEFTTVPDVLELPAWQARLAENKLGGATPGVPMLLYHGLLDVTIPIAQAGTLRRTYCSRGVSVQWNVYPADHVGTAVLGSIPAGNWLSDRLAGRGAPSNC</sequence>
<proteinExistence type="predicted"/>
<dbReference type="InterPro" id="IPR029058">
    <property type="entry name" value="AB_hydrolase_fold"/>
</dbReference>
<accession>A0ABR7LMQ5</accession>
<dbReference type="RefSeq" id="WP_187243149.1">
    <property type="nucleotide sequence ID" value="NZ_BAAAOK010000057.1"/>
</dbReference>
<dbReference type="SUPFAM" id="SSF53474">
    <property type="entry name" value="alpha/beta-Hydrolases"/>
    <property type="match status" value="1"/>
</dbReference>
<evidence type="ECO:0000313" key="3">
    <source>
        <dbReference type="Proteomes" id="UP000805614"/>
    </source>
</evidence>
<dbReference type="InterPro" id="IPR005152">
    <property type="entry name" value="Lipase_secreted"/>
</dbReference>
<dbReference type="Gene3D" id="3.40.50.1820">
    <property type="entry name" value="alpha/beta hydrolase"/>
    <property type="match status" value="1"/>
</dbReference>
<feature type="signal peptide" evidence="1">
    <location>
        <begin position="1"/>
        <end position="32"/>
    </location>
</feature>
<reference evidence="2 3" key="1">
    <citation type="submission" date="2020-06" db="EMBL/GenBank/DDBJ databases">
        <title>Actinomadura xiongansis sp. nov., isolated from soil of Baiyangdian.</title>
        <authorList>
            <person name="Zhang X."/>
        </authorList>
    </citation>
    <scope>NUCLEOTIDE SEQUENCE [LARGE SCALE GENOMIC DNA]</scope>
    <source>
        <strain evidence="2 3">HBUM206468</strain>
    </source>
</reference>
<evidence type="ECO:0000313" key="2">
    <source>
        <dbReference type="EMBL" id="MBC6466127.1"/>
    </source>
</evidence>
<dbReference type="PIRSF" id="PIRSF029171">
    <property type="entry name" value="Esterase_LipA"/>
    <property type="match status" value="1"/>
</dbReference>